<dbReference type="Proteomes" id="UP000613580">
    <property type="component" value="Unassembled WGS sequence"/>
</dbReference>
<proteinExistence type="predicted"/>
<evidence type="ECO:0000256" key="1">
    <source>
        <dbReference type="SAM" id="MobiDB-lite"/>
    </source>
</evidence>
<feature type="compositionally biased region" description="Low complexity" evidence="1">
    <location>
        <begin position="401"/>
        <end position="419"/>
    </location>
</feature>
<organism evidence="2 3">
    <name type="scientific">Mycena chlorophos</name>
    <name type="common">Agaric fungus</name>
    <name type="synonym">Agaricus chlorophos</name>
    <dbReference type="NCBI Taxonomy" id="658473"/>
    <lineage>
        <taxon>Eukaryota</taxon>
        <taxon>Fungi</taxon>
        <taxon>Dikarya</taxon>
        <taxon>Basidiomycota</taxon>
        <taxon>Agaricomycotina</taxon>
        <taxon>Agaricomycetes</taxon>
        <taxon>Agaricomycetidae</taxon>
        <taxon>Agaricales</taxon>
        <taxon>Marasmiineae</taxon>
        <taxon>Mycenaceae</taxon>
        <taxon>Mycena</taxon>
    </lineage>
</organism>
<evidence type="ECO:0000313" key="2">
    <source>
        <dbReference type="EMBL" id="KAF7290401.1"/>
    </source>
</evidence>
<feature type="compositionally biased region" description="Basic residues" evidence="1">
    <location>
        <begin position="115"/>
        <end position="124"/>
    </location>
</feature>
<gene>
    <name evidence="2" type="ORF">HMN09_01298100</name>
</gene>
<feature type="compositionally biased region" description="Basic and acidic residues" evidence="1">
    <location>
        <begin position="100"/>
        <end position="113"/>
    </location>
</feature>
<feature type="compositionally biased region" description="Low complexity" evidence="1">
    <location>
        <begin position="334"/>
        <end position="347"/>
    </location>
</feature>
<feature type="compositionally biased region" description="Acidic residues" evidence="1">
    <location>
        <begin position="422"/>
        <end position="448"/>
    </location>
</feature>
<accession>A0A8H6VSJ7</accession>
<protein>
    <submittedName>
        <fullName evidence="2">Zn(2)-C6 fungal-type domain-containing protein</fullName>
    </submittedName>
</protein>
<dbReference type="EMBL" id="JACAZE010000026">
    <property type="protein sequence ID" value="KAF7290401.1"/>
    <property type="molecule type" value="Genomic_DNA"/>
</dbReference>
<reference evidence="2" key="1">
    <citation type="submission" date="2020-05" db="EMBL/GenBank/DDBJ databases">
        <title>Mycena genomes resolve the evolution of fungal bioluminescence.</title>
        <authorList>
            <person name="Tsai I.J."/>
        </authorList>
    </citation>
    <scope>NUCLEOTIDE SEQUENCE</scope>
    <source>
        <strain evidence="2">110903Hualien_Pintung</strain>
    </source>
</reference>
<feature type="region of interest" description="Disordered" evidence="1">
    <location>
        <begin position="327"/>
        <end position="465"/>
    </location>
</feature>
<comment type="caution">
    <text evidence="2">The sequence shown here is derived from an EMBL/GenBank/DDBJ whole genome shotgun (WGS) entry which is preliminary data.</text>
</comment>
<dbReference type="OrthoDB" id="2967765at2759"/>
<keyword evidence="3" id="KW-1185">Reference proteome</keyword>
<dbReference type="AlphaFoldDB" id="A0A8H6VSJ7"/>
<feature type="region of interest" description="Disordered" evidence="1">
    <location>
        <begin position="77"/>
        <end position="137"/>
    </location>
</feature>
<sequence>MATPVRIFPNVDPGYVEERDLLDTMIQLGSRARTHLANAAQKGHQTTVTRFLRDIVQHLPGDSKSVEPARRMILQNLEDNAPREQRMRRPSVPLVPPKRASKDAVDGRDEPFPHRTSRSNRRRMPPQTPSSMFPANPRHLHVAYQPPSQTGYPVDWSGTSGAAVYGPSWQRNPLWQEFPTTYPTTPSAYPYPVSTPHMPTYLPTHASGPYDTTTPGPLASAPPPMPVSLYPPWPRGTGMPYQHPLTSERRWTWAAAAQGSPSPPRAPAMSALAHDQAYNPFAYRDVDPQAHLASAAATAYYPTVDTSPKGPGSFSFSSPPLNAYDAYGAPRPIPSESSAAASASAQSSPPPRSLIGKRDRDRSPEGSLQCDSESDGEGAAGQLGTRTDPGPSPPKRRRRAYSTSTTGASATVVSSPPVSGDIEVEGHDEDGDEEENDNDNDNDSDEENQSSSSSDRTEPASESPTWWLEWWQRQCHGHGYTQGAG</sequence>
<name>A0A8H6VSJ7_MYCCL</name>
<evidence type="ECO:0000313" key="3">
    <source>
        <dbReference type="Proteomes" id="UP000613580"/>
    </source>
</evidence>